<sequence>MCVSKLSLDMNMEREREDLESVYSKMSLEELKEEVKKLRMMAVQSATKLHDLAEEGLPNRWREIPSVAKEAYEIHRKYFVAKTIFEKRSKEGG</sequence>
<dbReference type="HOGENOM" id="CLU_2398599_0_0_0"/>
<evidence type="ECO:0000256" key="2">
    <source>
        <dbReference type="ARBA" id="ARBA00044954"/>
    </source>
</evidence>
<dbReference type="eggNOG" id="COG5420">
    <property type="taxonomic scope" value="Bacteria"/>
</dbReference>
<dbReference type="Proteomes" id="UP000002043">
    <property type="component" value="Chromosome"/>
</dbReference>
<dbReference type="InterPro" id="IPR029012">
    <property type="entry name" value="Helix_hairpin_bin_sf"/>
</dbReference>
<comment type="similarity">
    <text evidence="2">Belongs to the UPF0437 family.</text>
</comment>
<evidence type="ECO:0000313" key="3">
    <source>
        <dbReference type="EMBL" id="ADC89068.1"/>
    </source>
</evidence>
<keyword evidence="1" id="KW-0535">Nitrogen fixation</keyword>
<dbReference type="EMBL" id="CP001931">
    <property type="protein sequence ID" value="ADC89068.1"/>
    <property type="molecule type" value="Genomic_DNA"/>
</dbReference>
<evidence type="ECO:0000313" key="4">
    <source>
        <dbReference type="Proteomes" id="UP000002043"/>
    </source>
</evidence>
<dbReference type="Pfam" id="PF05082">
    <property type="entry name" value="Rop-like"/>
    <property type="match status" value="1"/>
</dbReference>
<organism evidence="3 4">
    <name type="scientific">Thermocrinis albus (strain DSM 14484 / JCM 11386 / HI 11/12)</name>
    <dbReference type="NCBI Taxonomy" id="638303"/>
    <lineage>
        <taxon>Bacteria</taxon>
        <taxon>Pseudomonadati</taxon>
        <taxon>Aquificota</taxon>
        <taxon>Aquificia</taxon>
        <taxon>Aquificales</taxon>
        <taxon>Aquificaceae</taxon>
        <taxon>Thermocrinis</taxon>
    </lineage>
</organism>
<dbReference type="InterPro" id="IPR007774">
    <property type="entry name" value="Put_N_fixation"/>
</dbReference>
<name>D3SPI1_THEAH</name>
<keyword evidence="4" id="KW-1185">Reference proteome</keyword>
<dbReference type="RefSeq" id="WP_012991475.1">
    <property type="nucleotide sequence ID" value="NC_013894.1"/>
</dbReference>
<dbReference type="KEGG" id="tal:Thal_0434"/>
<accession>D3SPI1</accession>
<protein>
    <submittedName>
        <fullName evidence="3">Uncharacterized protein</fullName>
    </submittedName>
</protein>
<proteinExistence type="inferred from homology"/>
<reference evidence="4" key="1">
    <citation type="journal article" date="2010" name="Stand. Genomic Sci.">
        <title>Complete genome sequence of Thermocrinis albus type strain (HI 11/12T).</title>
        <authorList>
            <person name="Wirth R."/>
            <person name="Sikorski J."/>
            <person name="Brambilla E."/>
            <person name="Misra M."/>
            <person name="Lapidus A."/>
            <person name="Copeland A."/>
            <person name="Nolan M."/>
            <person name="Lucas S."/>
            <person name="Chen F."/>
            <person name="Tice H."/>
            <person name="Cheng J.F."/>
            <person name="Han C."/>
            <person name="Detter J.C."/>
            <person name="Tapia R."/>
            <person name="Bruce D."/>
            <person name="Goodwin L."/>
            <person name="Pitluck S."/>
            <person name="Pati A."/>
            <person name="Anderson I."/>
            <person name="Ivanova N."/>
            <person name="Mavromatis K."/>
            <person name="Mikhailova N."/>
            <person name="Chen A."/>
            <person name="Palaniappan K."/>
            <person name="Bilek Y."/>
            <person name="Hader T."/>
            <person name="Land M."/>
            <person name="Hauser L."/>
            <person name="Chang Y.J."/>
            <person name="Jeffries C.D."/>
            <person name="Tindall B.J."/>
            <person name="Rohde M."/>
            <person name="Goker M."/>
            <person name="Bristow J."/>
            <person name="Eisen J.A."/>
            <person name="Markowitz V."/>
            <person name="Hugenholtz P."/>
            <person name="Kyrpides N.C."/>
            <person name="Klenk H.P."/>
        </authorList>
    </citation>
    <scope>NUCLEOTIDE SEQUENCE [LARGE SCALE GENOMIC DNA]</scope>
    <source>
        <strain evidence="4">DSM 14484 / JCM 11386 / HI 11/12</strain>
    </source>
</reference>
<dbReference type="STRING" id="638303.Thal_0434"/>
<evidence type="ECO:0000256" key="1">
    <source>
        <dbReference type="ARBA" id="ARBA00023231"/>
    </source>
</evidence>
<dbReference type="Gene3D" id="1.10.287.660">
    <property type="entry name" value="Helix hairpin bin"/>
    <property type="match status" value="1"/>
</dbReference>
<gene>
    <name evidence="3" type="ordered locus">Thal_0434</name>
</gene>
<dbReference type="AlphaFoldDB" id="D3SPI1"/>